<sequence>MTETKLSLEEIVFEFDLWRSKKQSRNEKVPDELMSLISHIKDEYPLTDIAKNLKLGYHKIKSYLDEIENNSIEKNDNISYFKKVIPESIINDSLSNKVDTKMDRKIIVNIKMPKWI</sequence>
<organism evidence="1 2">
    <name type="scientific">Silvanigrella aquatica</name>
    <dbReference type="NCBI Taxonomy" id="1915309"/>
    <lineage>
        <taxon>Bacteria</taxon>
        <taxon>Pseudomonadati</taxon>
        <taxon>Bdellovibrionota</taxon>
        <taxon>Oligoflexia</taxon>
        <taxon>Silvanigrellales</taxon>
        <taxon>Silvanigrellaceae</taxon>
        <taxon>Silvanigrella</taxon>
    </lineage>
</organism>
<dbReference type="Proteomes" id="UP000184731">
    <property type="component" value="Chromosome"/>
</dbReference>
<gene>
    <name evidence="1" type="ORF">AXG55_09025</name>
</gene>
<evidence type="ECO:0000313" key="2">
    <source>
        <dbReference type="Proteomes" id="UP000184731"/>
    </source>
</evidence>
<dbReference type="STRING" id="1915309.AXG55_09025"/>
<dbReference type="AlphaFoldDB" id="A0A1L4D1H1"/>
<proteinExistence type="predicted"/>
<dbReference type="EMBL" id="CP017834">
    <property type="protein sequence ID" value="APJ04041.1"/>
    <property type="molecule type" value="Genomic_DNA"/>
</dbReference>
<name>A0A1L4D1H1_9BACT</name>
<reference evidence="1 2" key="1">
    <citation type="submission" date="2016-10" db="EMBL/GenBank/DDBJ databases">
        <title>Silvanigrella aquatica sp. nov., isolated from a freshwater lake located in the Black Forest, Germany, description of Silvanigrellaceae fam. nov., Silvanigrellales ord. nov., reclassification of the order Bdellovibrionales in the class Oligoflexia, reclassification of the families Bacteriovoracaceae and Halobacteriovoraceae in the new order Bacteriovoracales ord. nov., and reclassification of the family Pseudobacteriovoracaceae in the order Oligoflexiales.</title>
        <authorList>
            <person name="Hahn M.W."/>
            <person name="Schmidt J."/>
            <person name="Koll U."/>
            <person name="Rohde M."/>
            <person name="Verbag S."/>
            <person name="Pitt A."/>
            <person name="Nakai R."/>
            <person name="Naganuma T."/>
            <person name="Lang E."/>
        </authorList>
    </citation>
    <scope>NUCLEOTIDE SEQUENCE [LARGE SCALE GENOMIC DNA]</scope>
    <source>
        <strain evidence="1 2">MWH-Nonnen-W8red</strain>
    </source>
</reference>
<dbReference type="KEGG" id="saqi:AXG55_09025"/>
<evidence type="ECO:0000313" key="1">
    <source>
        <dbReference type="EMBL" id="APJ04041.1"/>
    </source>
</evidence>
<keyword evidence="2" id="KW-1185">Reference proteome</keyword>
<accession>A0A1L4D1H1</accession>
<dbReference type="RefSeq" id="WP_148697789.1">
    <property type="nucleotide sequence ID" value="NZ_CP017834.1"/>
</dbReference>
<protein>
    <submittedName>
        <fullName evidence="1">Uncharacterized protein</fullName>
    </submittedName>
</protein>